<feature type="signal peptide" evidence="2">
    <location>
        <begin position="1"/>
        <end position="20"/>
    </location>
</feature>
<sequence length="323" mass="36856">MYSEVAFCFFLVSFFIICNCQLSSNGQCFRNISTSEGISVQTVFCCRNFEPIGKNNTCKVCESGFTSDGSKCEPCRNRKYGEKMWRDMFLCHHKYGCVSDREVKHVSAITSREQMLIVIIILLGLLLLLVLLRKYCNTSINPPKSIDRKLNETGHAQPKNEEGIESVYNEIDELAMNTITSNTSFHHSYLELPNILSSKLTTKDNTFNTPSKCELGFTSDGTKCEPCPSDKFGEKNGETCFCHDSERCHNKYGCVSKLVHGTDRNNVIIFMISIAVIGIIVIIIWTVWRCRFKLLHFTKLKRRKKLGEGRHYGLQIETEVDME</sequence>
<keyword evidence="1" id="KW-0812">Transmembrane</keyword>
<keyword evidence="4" id="KW-1185">Reference proteome</keyword>
<keyword evidence="1" id="KW-1133">Transmembrane helix</keyword>
<protein>
    <recommendedName>
        <fullName evidence="5">TNFR-Cys domain-containing protein</fullName>
    </recommendedName>
</protein>
<evidence type="ECO:0000256" key="2">
    <source>
        <dbReference type="SAM" id="SignalP"/>
    </source>
</evidence>
<evidence type="ECO:0000313" key="3">
    <source>
        <dbReference type="EMBL" id="CAG2243385.1"/>
    </source>
</evidence>
<organism evidence="3 4">
    <name type="scientific">Mytilus edulis</name>
    <name type="common">Blue mussel</name>
    <dbReference type="NCBI Taxonomy" id="6550"/>
    <lineage>
        <taxon>Eukaryota</taxon>
        <taxon>Metazoa</taxon>
        <taxon>Spiralia</taxon>
        <taxon>Lophotrochozoa</taxon>
        <taxon>Mollusca</taxon>
        <taxon>Bivalvia</taxon>
        <taxon>Autobranchia</taxon>
        <taxon>Pteriomorphia</taxon>
        <taxon>Mytilida</taxon>
        <taxon>Mytiloidea</taxon>
        <taxon>Mytilidae</taxon>
        <taxon>Mytilinae</taxon>
        <taxon>Mytilus</taxon>
    </lineage>
</organism>
<comment type="caution">
    <text evidence="3">The sequence shown here is derived from an EMBL/GenBank/DDBJ whole genome shotgun (WGS) entry which is preliminary data.</text>
</comment>
<keyword evidence="1" id="KW-0472">Membrane</keyword>
<reference evidence="3" key="1">
    <citation type="submission" date="2021-03" db="EMBL/GenBank/DDBJ databases">
        <authorList>
            <person name="Bekaert M."/>
        </authorList>
    </citation>
    <scope>NUCLEOTIDE SEQUENCE</scope>
</reference>
<evidence type="ECO:0000313" key="4">
    <source>
        <dbReference type="Proteomes" id="UP000683360"/>
    </source>
</evidence>
<dbReference type="EMBL" id="CAJPWZ010002701">
    <property type="protein sequence ID" value="CAG2243385.1"/>
    <property type="molecule type" value="Genomic_DNA"/>
</dbReference>
<evidence type="ECO:0000256" key="1">
    <source>
        <dbReference type="SAM" id="Phobius"/>
    </source>
</evidence>
<feature type="transmembrane region" description="Helical" evidence="1">
    <location>
        <begin position="267"/>
        <end position="288"/>
    </location>
</feature>
<gene>
    <name evidence="3" type="ORF">MEDL_55504</name>
</gene>
<proteinExistence type="predicted"/>
<feature type="chain" id="PRO_5035847693" description="TNFR-Cys domain-containing protein" evidence="2">
    <location>
        <begin position="21"/>
        <end position="323"/>
    </location>
</feature>
<dbReference type="Proteomes" id="UP000683360">
    <property type="component" value="Unassembled WGS sequence"/>
</dbReference>
<dbReference type="AlphaFoldDB" id="A0A8S3UHX2"/>
<keyword evidence="2" id="KW-0732">Signal</keyword>
<feature type="transmembrane region" description="Helical" evidence="1">
    <location>
        <begin position="115"/>
        <end position="132"/>
    </location>
</feature>
<accession>A0A8S3UHX2</accession>
<name>A0A8S3UHX2_MYTED</name>
<evidence type="ECO:0008006" key="5">
    <source>
        <dbReference type="Google" id="ProtNLM"/>
    </source>
</evidence>